<dbReference type="PROSITE" id="PS00676">
    <property type="entry name" value="SIGMA54_INTERACT_2"/>
    <property type="match status" value="1"/>
</dbReference>
<dbReference type="InterPro" id="IPR001789">
    <property type="entry name" value="Sig_transdc_resp-reg_receiver"/>
</dbReference>
<feature type="domain" description="Sigma-54 factor interaction" evidence="9">
    <location>
        <begin position="142"/>
        <end position="369"/>
    </location>
</feature>
<dbReference type="PANTHER" id="PTHR32071">
    <property type="entry name" value="TRANSCRIPTIONAL REGULATORY PROTEIN"/>
    <property type="match status" value="1"/>
</dbReference>
<evidence type="ECO:0000256" key="8">
    <source>
        <dbReference type="PROSITE-ProRule" id="PRU00169"/>
    </source>
</evidence>
<dbReference type="Gene3D" id="3.40.50.300">
    <property type="entry name" value="P-loop containing nucleotide triphosphate hydrolases"/>
    <property type="match status" value="1"/>
</dbReference>
<keyword evidence="6" id="KW-0804">Transcription</keyword>
<dbReference type="InterPro" id="IPR011006">
    <property type="entry name" value="CheY-like_superfamily"/>
</dbReference>
<evidence type="ECO:0000313" key="12">
    <source>
        <dbReference type="Proteomes" id="UP000287872"/>
    </source>
</evidence>
<dbReference type="Proteomes" id="UP000287872">
    <property type="component" value="Unassembled WGS sequence"/>
</dbReference>
<dbReference type="SUPFAM" id="SSF52540">
    <property type="entry name" value="P-loop containing nucleoside triphosphate hydrolases"/>
    <property type="match status" value="1"/>
</dbReference>
<dbReference type="PRINTS" id="PR01590">
    <property type="entry name" value="HTHFIS"/>
</dbReference>
<dbReference type="GO" id="GO:0043565">
    <property type="term" value="F:sequence-specific DNA binding"/>
    <property type="evidence" value="ECO:0007669"/>
    <property type="project" value="InterPro"/>
</dbReference>
<dbReference type="GO" id="GO:0005524">
    <property type="term" value="F:ATP binding"/>
    <property type="evidence" value="ECO:0007669"/>
    <property type="project" value="UniProtKB-KW"/>
</dbReference>
<comment type="caution">
    <text evidence="11">The sequence shown here is derived from an EMBL/GenBank/DDBJ whole genome shotgun (WGS) entry which is preliminary data.</text>
</comment>
<evidence type="ECO:0000259" key="9">
    <source>
        <dbReference type="PROSITE" id="PS50045"/>
    </source>
</evidence>
<dbReference type="FunFam" id="3.40.50.300:FF:000006">
    <property type="entry name" value="DNA-binding transcriptional regulator NtrC"/>
    <property type="match status" value="1"/>
</dbReference>
<dbReference type="InterPro" id="IPR025943">
    <property type="entry name" value="Sigma_54_int_dom_ATP-bd_2"/>
</dbReference>
<accession>A0A401UJM4</accession>
<dbReference type="Pfam" id="PF25601">
    <property type="entry name" value="AAA_lid_14"/>
    <property type="match status" value="1"/>
</dbReference>
<dbReference type="PANTHER" id="PTHR32071:SF113">
    <property type="entry name" value="ALGINATE BIOSYNTHESIS TRANSCRIPTIONAL REGULATORY PROTEIN ALGB"/>
    <property type="match status" value="1"/>
</dbReference>
<dbReference type="SUPFAM" id="SSF46689">
    <property type="entry name" value="Homeodomain-like"/>
    <property type="match status" value="1"/>
</dbReference>
<dbReference type="Pfam" id="PF00158">
    <property type="entry name" value="Sigma54_activat"/>
    <property type="match status" value="1"/>
</dbReference>
<feature type="modified residue" description="4-aspartylphosphate" evidence="8">
    <location>
        <position position="52"/>
    </location>
</feature>
<dbReference type="InterPro" id="IPR027417">
    <property type="entry name" value="P-loop_NTPase"/>
</dbReference>
<dbReference type="InterPro" id="IPR002078">
    <property type="entry name" value="Sigma_54_int"/>
</dbReference>
<evidence type="ECO:0000256" key="5">
    <source>
        <dbReference type="ARBA" id="ARBA00023125"/>
    </source>
</evidence>
<dbReference type="SMART" id="SM00382">
    <property type="entry name" value="AAA"/>
    <property type="match status" value="1"/>
</dbReference>
<dbReference type="Pfam" id="PF00072">
    <property type="entry name" value="Response_reg"/>
    <property type="match status" value="1"/>
</dbReference>
<dbReference type="InterPro" id="IPR003593">
    <property type="entry name" value="AAA+_ATPase"/>
</dbReference>
<dbReference type="CDD" id="cd00009">
    <property type="entry name" value="AAA"/>
    <property type="match status" value="1"/>
</dbReference>
<dbReference type="PROSITE" id="PS00688">
    <property type="entry name" value="SIGMA54_INTERACT_3"/>
    <property type="match status" value="1"/>
</dbReference>
<reference evidence="11 12" key="1">
    <citation type="submission" date="2018-11" db="EMBL/GenBank/DDBJ databases">
        <title>Genome sequencing and assembly of Clostridium tagluense strain A121.</title>
        <authorList>
            <person name="Murakami T."/>
            <person name="Segawa T."/>
            <person name="Shcherbakova V.A."/>
            <person name="Mori H."/>
            <person name="Yoshimura Y."/>
        </authorList>
    </citation>
    <scope>NUCLEOTIDE SEQUENCE [LARGE SCALE GENOMIC DNA]</scope>
    <source>
        <strain evidence="11 12">A121</strain>
    </source>
</reference>
<dbReference type="PROSITE" id="PS50045">
    <property type="entry name" value="SIGMA54_INTERACT_4"/>
    <property type="match status" value="1"/>
</dbReference>
<feature type="domain" description="Response regulatory" evidence="10">
    <location>
        <begin position="3"/>
        <end position="117"/>
    </location>
</feature>
<dbReference type="Gene3D" id="3.40.50.2300">
    <property type="match status" value="1"/>
</dbReference>
<dbReference type="EMBL" id="BHYK01000006">
    <property type="protein sequence ID" value="GCD09705.1"/>
    <property type="molecule type" value="Genomic_DNA"/>
</dbReference>
<evidence type="ECO:0000256" key="6">
    <source>
        <dbReference type="ARBA" id="ARBA00023163"/>
    </source>
</evidence>
<dbReference type="Pfam" id="PF02954">
    <property type="entry name" value="HTH_8"/>
    <property type="match status" value="1"/>
</dbReference>
<evidence type="ECO:0000256" key="2">
    <source>
        <dbReference type="ARBA" id="ARBA00022741"/>
    </source>
</evidence>
<keyword evidence="3" id="KW-0067">ATP-binding</keyword>
<proteinExistence type="predicted"/>
<name>A0A401UJM4_9CLOT</name>
<dbReference type="Gene3D" id="1.10.10.60">
    <property type="entry name" value="Homeodomain-like"/>
    <property type="match status" value="1"/>
</dbReference>
<evidence type="ECO:0000256" key="3">
    <source>
        <dbReference type="ARBA" id="ARBA00022840"/>
    </source>
</evidence>
<organism evidence="11 12">
    <name type="scientific">Clostridium tagluense</name>
    <dbReference type="NCBI Taxonomy" id="360422"/>
    <lineage>
        <taxon>Bacteria</taxon>
        <taxon>Bacillati</taxon>
        <taxon>Bacillota</taxon>
        <taxon>Clostridia</taxon>
        <taxon>Eubacteriales</taxon>
        <taxon>Clostridiaceae</taxon>
        <taxon>Clostridium</taxon>
    </lineage>
</organism>
<evidence type="ECO:0000259" key="10">
    <source>
        <dbReference type="PROSITE" id="PS50110"/>
    </source>
</evidence>
<dbReference type="SMART" id="SM00448">
    <property type="entry name" value="REC"/>
    <property type="match status" value="1"/>
</dbReference>
<keyword evidence="8" id="KW-0597">Phosphoprotein</keyword>
<protein>
    <recommendedName>
        <fullName evidence="1">Stage 0 sporulation protein A homolog</fullName>
    </recommendedName>
</protein>
<evidence type="ECO:0000256" key="1">
    <source>
        <dbReference type="ARBA" id="ARBA00018672"/>
    </source>
</evidence>
<keyword evidence="4" id="KW-0805">Transcription regulation</keyword>
<dbReference type="InterPro" id="IPR002197">
    <property type="entry name" value="HTH_Fis"/>
</dbReference>
<keyword evidence="2" id="KW-0547">Nucleotide-binding</keyword>
<comment type="function">
    <text evidence="7">May play the central regulatory role in sporulation. It may be an element of the effector pathway responsible for the activation of sporulation genes in response to nutritional stress. Spo0A may act in concert with spo0H (a sigma factor) to control the expression of some genes that are critical to the sporulation process.</text>
</comment>
<evidence type="ECO:0000313" key="11">
    <source>
        <dbReference type="EMBL" id="GCD09705.1"/>
    </source>
</evidence>
<dbReference type="InterPro" id="IPR009057">
    <property type="entry name" value="Homeodomain-like_sf"/>
</dbReference>
<keyword evidence="5" id="KW-0238">DNA-binding</keyword>
<dbReference type="Gene3D" id="1.10.8.60">
    <property type="match status" value="1"/>
</dbReference>
<evidence type="ECO:0000256" key="7">
    <source>
        <dbReference type="ARBA" id="ARBA00024867"/>
    </source>
</evidence>
<keyword evidence="12" id="KW-1185">Reference proteome</keyword>
<evidence type="ECO:0000256" key="4">
    <source>
        <dbReference type="ARBA" id="ARBA00023015"/>
    </source>
</evidence>
<dbReference type="GO" id="GO:0006355">
    <property type="term" value="P:regulation of DNA-templated transcription"/>
    <property type="evidence" value="ECO:0007669"/>
    <property type="project" value="InterPro"/>
</dbReference>
<dbReference type="InterPro" id="IPR058031">
    <property type="entry name" value="AAA_lid_NorR"/>
</dbReference>
<dbReference type="InterPro" id="IPR025944">
    <property type="entry name" value="Sigma_54_int_dom_CS"/>
</dbReference>
<gene>
    <name evidence="11" type="ORF">Ctaglu_13280</name>
</gene>
<dbReference type="PROSITE" id="PS50110">
    <property type="entry name" value="RESPONSE_REGULATORY"/>
    <property type="match status" value="1"/>
</dbReference>
<dbReference type="GO" id="GO:0000160">
    <property type="term" value="P:phosphorelay signal transduction system"/>
    <property type="evidence" value="ECO:0007669"/>
    <property type="project" value="InterPro"/>
</dbReference>
<sequence length="449" mass="51207">MGKILVIDDEEYVGWVIKKAFEPTNNQVSLCLSGKAGLLEIQRQSYDLIFLDLRLPDTDGMDLLLKLKKIQQHIAVIIITAHGSIDTAIECMKRGAFDYITKPFDVDELLLQAEKAMEMARLRGELFYLRSKVIKEIDDVRFLSKNERVNLVFNSIAQVAETSATVLITGENGTGKKLLAKRIHHKSSRENYAFVVYNCSNENERSIESELFGSEKINSMGAIERTLGKFELADNGTIFLEEVGDMSLSVQAKILRLIEEKEFQRVGSNSNIKINVRIIATSNKSLTEAIEEGTFRKDLYYRLNVLPLELPPLRHRKEDIIDLVNYFIKKYDTVEKISKITPEAIKFLKSYHWPGNIRELENVVERIVILSEEKILSLNSLPMEIIGQRKNIKDPIIYFPEEGINLEAVEKELILKALKLSGQNQSKAAGLLGITRSALIYRMQKYHIN</sequence>
<dbReference type="AlphaFoldDB" id="A0A401UJM4"/>
<dbReference type="SUPFAM" id="SSF52172">
    <property type="entry name" value="CheY-like"/>
    <property type="match status" value="1"/>
</dbReference>